<dbReference type="SUPFAM" id="SSF109604">
    <property type="entry name" value="HD-domain/PDEase-like"/>
    <property type="match status" value="1"/>
</dbReference>
<organism evidence="2 3">
    <name type="scientific">Stappia albiluteola</name>
    <dbReference type="NCBI Taxonomy" id="2758565"/>
    <lineage>
        <taxon>Bacteria</taxon>
        <taxon>Pseudomonadati</taxon>
        <taxon>Pseudomonadota</taxon>
        <taxon>Alphaproteobacteria</taxon>
        <taxon>Hyphomicrobiales</taxon>
        <taxon>Stappiaceae</taxon>
        <taxon>Stappia</taxon>
    </lineage>
</organism>
<accession>A0A839AC74</accession>
<keyword evidence="3" id="KW-1185">Reference proteome</keyword>
<dbReference type="SMART" id="SM00471">
    <property type="entry name" value="HDc"/>
    <property type="match status" value="1"/>
</dbReference>
<dbReference type="PROSITE" id="PS51832">
    <property type="entry name" value="HD_GYP"/>
    <property type="match status" value="1"/>
</dbReference>
<name>A0A839AC74_9HYPH</name>
<evidence type="ECO:0000313" key="2">
    <source>
        <dbReference type="EMBL" id="MBA5777243.1"/>
    </source>
</evidence>
<dbReference type="PANTHER" id="PTHR43155:SF2">
    <property type="entry name" value="CYCLIC DI-GMP PHOSPHODIESTERASE PA4108"/>
    <property type="match status" value="1"/>
</dbReference>
<dbReference type="EMBL" id="JACFXV010000048">
    <property type="protein sequence ID" value="MBA5777243.1"/>
    <property type="molecule type" value="Genomic_DNA"/>
</dbReference>
<comment type="caution">
    <text evidence="2">The sequence shown here is derived from an EMBL/GenBank/DDBJ whole genome shotgun (WGS) entry which is preliminary data.</text>
</comment>
<reference evidence="2 3" key="1">
    <citation type="submission" date="2020-07" db="EMBL/GenBank/DDBJ databases">
        <title>Stappia sp., F7233, whole genome shotgun sequencing project.</title>
        <authorList>
            <person name="Jiang S."/>
            <person name="Liu Z.W."/>
            <person name="Du Z.J."/>
        </authorList>
    </citation>
    <scope>NUCLEOTIDE SEQUENCE [LARGE SCALE GENOMIC DNA]</scope>
    <source>
        <strain evidence="2 3">F7233</strain>
    </source>
</reference>
<dbReference type="InterPro" id="IPR037522">
    <property type="entry name" value="HD_GYP_dom"/>
</dbReference>
<gene>
    <name evidence="2" type="ORF">H2509_08895</name>
</gene>
<dbReference type="InterPro" id="IPR003607">
    <property type="entry name" value="HD/PDEase_dom"/>
</dbReference>
<sequence length="380" mass="41506">MIDALVIVDDNSSPRGVAAALPYICSALVIPISAFSPELAQDARMLVFDLNLGVRDNVLFLRSVFSGLPDKPKIVFTSRSDRHEVVQACAVGGATILGRADSKNMLNLTVRQVFRNLGEDFTEGGSESTATAARQAANLYTDITQAVLNEEPLPRTAAANSAVSIVDAVRGDGIDSWLGLVQRHHSHTYCHSMMVSGYAAAFGDALDLDDETVRILTLGGLLHDIGKVRIPLAILDKPGKLDDAEMALIRKHPEHGLEILSAQKGIDARIIEITHNHHEMLDGSGYPRGLRDDEISPLVRMLTICDIFAALTEERPYKEHYSRRVAYSILLDMGGKLDKALLKLFRPVAFQSEFGELKRSNPRSRATSNAEQVARLISTS</sequence>
<dbReference type="RefSeq" id="WP_182164446.1">
    <property type="nucleotide sequence ID" value="NZ_JACFXV010000048.1"/>
</dbReference>
<feature type="domain" description="HD-GYP" evidence="1">
    <location>
        <begin position="166"/>
        <end position="361"/>
    </location>
</feature>
<dbReference type="Proteomes" id="UP000541109">
    <property type="component" value="Unassembled WGS sequence"/>
</dbReference>
<proteinExistence type="predicted"/>
<evidence type="ECO:0000313" key="3">
    <source>
        <dbReference type="Proteomes" id="UP000541109"/>
    </source>
</evidence>
<dbReference type="AlphaFoldDB" id="A0A839AC74"/>
<protein>
    <submittedName>
        <fullName evidence="2">HD domain-containing protein</fullName>
    </submittedName>
</protein>
<dbReference type="NCBIfam" id="TIGR00277">
    <property type="entry name" value="HDIG"/>
    <property type="match status" value="1"/>
</dbReference>
<dbReference type="PANTHER" id="PTHR43155">
    <property type="entry name" value="CYCLIC DI-GMP PHOSPHODIESTERASE PA4108-RELATED"/>
    <property type="match status" value="1"/>
</dbReference>
<dbReference type="GO" id="GO:0008081">
    <property type="term" value="F:phosphoric diester hydrolase activity"/>
    <property type="evidence" value="ECO:0007669"/>
    <property type="project" value="UniProtKB-ARBA"/>
</dbReference>
<dbReference type="CDD" id="cd00077">
    <property type="entry name" value="HDc"/>
    <property type="match status" value="1"/>
</dbReference>
<dbReference type="InterPro" id="IPR006675">
    <property type="entry name" value="HDIG_dom"/>
</dbReference>
<dbReference type="Pfam" id="PF13487">
    <property type="entry name" value="HD_5"/>
    <property type="match status" value="1"/>
</dbReference>
<evidence type="ECO:0000259" key="1">
    <source>
        <dbReference type="PROSITE" id="PS51832"/>
    </source>
</evidence>
<dbReference type="Gene3D" id="1.10.3210.10">
    <property type="entry name" value="Hypothetical protein af1432"/>
    <property type="match status" value="1"/>
</dbReference>